<gene>
    <name evidence="5" type="ORF">BAU28_22825</name>
</gene>
<dbReference type="Gene3D" id="3.30.70.920">
    <property type="match status" value="1"/>
</dbReference>
<protein>
    <submittedName>
        <fullName evidence="5">AsnC family transcriptional regulator</fullName>
    </submittedName>
</protein>
<dbReference type="PANTHER" id="PTHR30154:SF34">
    <property type="entry name" value="TRANSCRIPTIONAL REGULATOR AZLB"/>
    <property type="match status" value="1"/>
</dbReference>
<organism evidence="5 6">
    <name type="scientific">Bacillus paramycoides</name>
    <dbReference type="NCBI Taxonomy" id="2026194"/>
    <lineage>
        <taxon>Bacteria</taxon>
        <taxon>Bacillati</taxon>
        <taxon>Bacillota</taxon>
        <taxon>Bacilli</taxon>
        <taxon>Bacillales</taxon>
        <taxon>Bacillaceae</taxon>
        <taxon>Bacillus</taxon>
        <taxon>Bacillus cereus group</taxon>
    </lineage>
</organism>
<evidence type="ECO:0000313" key="5">
    <source>
        <dbReference type="EMBL" id="OJD81914.1"/>
    </source>
</evidence>
<evidence type="ECO:0000256" key="2">
    <source>
        <dbReference type="ARBA" id="ARBA00023125"/>
    </source>
</evidence>
<proteinExistence type="predicted"/>
<dbReference type="InterPro" id="IPR036388">
    <property type="entry name" value="WH-like_DNA-bd_sf"/>
</dbReference>
<accession>A0A1J9UYX6</accession>
<name>A0A1J9UYX6_9BACI</name>
<evidence type="ECO:0000256" key="3">
    <source>
        <dbReference type="ARBA" id="ARBA00023163"/>
    </source>
</evidence>
<dbReference type="Pfam" id="PF13412">
    <property type="entry name" value="HTH_24"/>
    <property type="match status" value="1"/>
</dbReference>
<dbReference type="FunFam" id="3.30.70.920:FF:000013">
    <property type="entry name" value="AsnC family transcriptional regulator"/>
    <property type="match status" value="1"/>
</dbReference>
<dbReference type="PANTHER" id="PTHR30154">
    <property type="entry name" value="LEUCINE-RESPONSIVE REGULATORY PROTEIN"/>
    <property type="match status" value="1"/>
</dbReference>
<dbReference type="SUPFAM" id="SSF54909">
    <property type="entry name" value="Dimeric alpha+beta barrel"/>
    <property type="match status" value="1"/>
</dbReference>
<dbReference type="GO" id="GO:0043565">
    <property type="term" value="F:sequence-specific DNA binding"/>
    <property type="evidence" value="ECO:0007669"/>
    <property type="project" value="InterPro"/>
</dbReference>
<dbReference type="GO" id="GO:0043200">
    <property type="term" value="P:response to amino acid"/>
    <property type="evidence" value="ECO:0007669"/>
    <property type="project" value="TreeGrafter"/>
</dbReference>
<dbReference type="GO" id="GO:0005829">
    <property type="term" value="C:cytosol"/>
    <property type="evidence" value="ECO:0007669"/>
    <property type="project" value="TreeGrafter"/>
</dbReference>
<evidence type="ECO:0000259" key="4">
    <source>
        <dbReference type="PROSITE" id="PS50956"/>
    </source>
</evidence>
<dbReference type="InterPro" id="IPR000485">
    <property type="entry name" value="AsnC-type_HTH_dom"/>
</dbReference>
<dbReference type="AlphaFoldDB" id="A0A1J9UYX6"/>
<evidence type="ECO:0000256" key="1">
    <source>
        <dbReference type="ARBA" id="ARBA00023015"/>
    </source>
</evidence>
<dbReference type="InterPro" id="IPR036390">
    <property type="entry name" value="WH_DNA-bd_sf"/>
</dbReference>
<keyword evidence="1" id="KW-0805">Transcription regulation</keyword>
<comment type="caution">
    <text evidence="5">The sequence shown here is derived from an EMBL/GenBank/DDBJ whole genome shotgun (WGS) entry which is preliminary data.</text>
</comment>
<dbReference type="Gene3D" id="1.10.10.10">
    <property type="entry name" value="Winged helix-like DNA-binding domain superfamily/Winged helix DNA-binding domain"/>
    <property type="match status" value="1"/>
</dbReference>
<dbReference type="EMBL" id="MAOI01000023">
    <property type="protein sequence ID" value="OJD81914.1"/>
    <property type="molecule type" value="Genomic_DNA"/>
</dbReference>
<dbReference type="SUPFAM" id="SSF46785">
    <property type="entry name" value="Winged helix' DNA-binding domain"/>
    <property type="match status" value="1"/>
</dbReference>
<dbReference type="RefSeq" id="WP_071717772.1">
    <property type="nucleotide sequence ID" value="NZ_CBCSHB010000012.1"/>
</dbReference>
<dbReference type="PRINTS" id="PR00033">
    <property type="entry name" value="HTHASNC"/>
</dbReference>
<dbReference type="Pfam" id="PF01037">
    <property type="entry name" value="AsnC_trans_reg"/>
    <property type="match status" value="1"/>
</dbReference>
<dbReference type="InterPro" id="IPR019888">
    <property type="entry name" value="Tscrpt_reg_AsnC-like"/>
</dbReference>
<reference evidence="5 6" key="1">
    <citation type="submission" date="2016-06" db="EMBL/GenBank/DDBJ databases">
        <title>First insights into the genetic diversity and population structure of in the Bacillus cereus group bacteria from diverse marine environments.</title>
        <authorList>
            <person name="Liu Y."/>
            <person name="Lai Q."/>
            <person name="Shao Z."/>
        </authorList>
    </citation>
    <scope>NUCLEOTIDE SEQUENCE [LARGE SCALE GENOMIC DNA]</scope>
    <source>
        <strain evidence="5 6">NH24A2</strain>
    </source>
</reference>
<keyword evidence="2" id="KW-0238">DNA-binding</keyword>
<dbReference type="GeneID" id="87590509"/>
<dbReference type="InterPro" id="IPR011008">
    <property type="entry name" value="Dimeric_a/b-barrel"/>
</dbReference>
<dbReference type="SMART" id="SM00344">
    <property type="entry name" value="HTH_ASNC"/>
    <property type="match status" value="1"/>
</dbReference>
<evidence type="ECO:0000313" key="6">
    <source>
        <dbReference type="Proteomes" id="UP000182788"/>
    </source>
</evidence>
<sequence length="164" mass="18873">MESSVIKVLDDLDIQILDILQKESQVSNAGLARRVNLSPAAMHARIKRLDGEGFIDKQVAILNQEKLGFDLLCFIFMSTNIHQSEKLEVLERELESMPEVLECHCLTGEYDYLLKVANRDRKELEQFIRKLNKLGITRIQTSLALREIKYSTVLPIRNEEPSMD</sequence>
<dbReference type="PROSITE" id="PS50956">
    <property type="entry name" value="HTH_ASNC_2"/>
    <property type="match status" value="1"/>
</dbReference>
<dbReference type="InterPro" id="IPR019887">
    <property type="entry name" value="Tscrpt_reg_AsnC/Lrp_C"/>
</dbReference>
<feature type="domain" description="HTH asnC-type" evidence="4">
    <location>
        <begin position="9"/>
        <end position="70"/>
    </location>
</feature>
<keyword evidence="3" id="KW-0804">Transcription</keyword>
<dbReference type="Proteomes" id="UP000182788">
    <property type="component" value="Unassembled WGS sequence"/>
</dbReference>